<comment type="subcellular location">
    <subcellularLocation>
        <location evidence="10">Cell inner membrane</location>
    </subcellularLocation>
    <subcellularLocation>
        <location evidence="2">Cell membrane</location>
        <topology evidence="2">Single-pass membrane protein</topology>
    </subcellularLocation>
</comment>
<evidence type="ECO:0000256" key="8">
    <source>
        <dbReference type="ARBA" id="ARBA00022989"/>
    </source>
</evidence>
<protein>
    <recommendedName>
        <fullName evidence="10">Flagellar protein FliL</fullName>
    </recommendedName>
</protein>
<dbReference type="InterPro" id="IPR005503">
    <property type="entry name" value="FliL"/>
</dbReference>
<feature type="transmembrane region" description="Helical" evidence="10">
    <location>
        <begin position="20"/>
        <end position="43"/>
    </location>
</feature>
<gene>
    <name evidence="11" type="ORF">ACFQDL_06485</name>
</gene>
<evidence type="ECO:0000256" key="9">
    <source>
        <dbReference type="ARBA" id="ARBA00023136"/>
    </source>
</evidence>
<evidence type="ECO:0000256" key="6">
    <source>
        <dbReference type="ARBA" id="ARBA00022692"/>
    </source>
</evidence>
<dbReference type="PANTHER" id="PTHR35091">
    <property type="entry name" value="FLAGELLAR PROTEIN FLIL"/>
    <property type="match status" value="1"/>
</dbReference>
<keyword evidence="11" id="KW-0966">Cell projection</keyword>
<keyword evidence="4" id="KW-1003">Cell membrane</keyword>
<evidence type="ECO:0000256" key="3">
    <source>
        <dbReference type="ARBA" id="ARBA00008281"/>
    </source>
</evidence>
<accession>A0ABW1ZX53</accession>
<keyword evidence="8 10" id="KW-1133">Transmembrane helix</keyword>
<evidence type="ECO:0000256" key="4">
    <source>
        <dbReference type="ARBA" id="ARBA00022475"/>
    </source>
</evidence>
<comment type="similarity">
    <text evidence="3 10">Belongs to the FliL family.</text>
</comment>
<comment type="caution">
    <text evidence="11">The sequence shown here is derived from an EMBL/GenBank/DDBJ whole genome shotgun (WGS) entry which is preliminary data.</text>
</comment>
<evidence type="ECO:0000256" key="2">
    <source>
        <dbReference type="ARBA" id="ARBA00004162"/>
    </source>
</evidence>
<evidence type="ECO:0000313" key="12">
    <source>
        <dbReference type="Proteomes" id="UP001596422"/>
    </source>
</evidence>
<sequence length="171" mass="18716">MAQENEAAEAGAGGRKSRKWLYIGLVGLVLLVGGGGAAAYFLLGSDGSSSEEAEAGDERAKALYTKVRTLEGKPMFVVTLPSDDGRRHYMQAYVEAKSRNPEVDEALALHMPLVVARLNALFGTQRFEQLRTLEGKERLRQEATDLVRGIMQDKIGQPGVETILFTNFVMQ</sequence>
<keyword evidence="7 10" id="KW-0283">Flagellar rotation</keyword>
<keyword evidence="5 10" id="KW-0145">Chemotaxis</keyword>
<organism evidence="11 12">
    <name type="scientific">Marinobacterium aestuariivivens</name>
    <dbReference type="NCBI Taxonomy" id="1698799"/>
    <lineage>
        <taxon>Bacteria</taxon>
        <taxon>Pseudomonadati</taxon>
        <taxon>Pseudomonadota</taxon>
        <taxon>Gammaproteobacteria</taxon>
        <taxon>Oceanospirillales</taxon>
        <taxon>Oceanospirillaceae</taxon>
        <taxon>Marinobacterium</taxon>
    </lineage>
</organism>
<proteinExistence type="inferred from homology"/>
<dbReference type="Pfam" id="PF03748">
    <property type="entry name" value="FliL"/>
    <property type="match status" value="1"/>
</dbReference>
<keyword evidence="10" id="KW-0997">Cell inner membrane</keyword>
<keyword evidence="6 10" id="KW-0812">Transmembrane</keyword>
<dbReference type="RefSeq" id="WP_379908306.1">
    <property type="nucleotide sequence ID" value="NZ_JBHSWE010000001.1"/>
</dbReference>
<dbReference type="PANTHER" id="PTHR35091:SF2">
    <property type="entry name" value="FLAGELLAR PROTEIN FLIL"/>
    <property type="match status" value="1"/>
</dbReference>
<keyword evidence="9 10" id="KW-0472">Membrane</keyword>
<reference evidence="12" key="1">
    <citation type="journal article" date="2019" name="Int. J. Syst. Evol. Microbiol.">
        <title>The Global Catalogue of Microorganisms (GCM) 10K type strain sequencing project: providing services to taxonomists for standard genome sequencing and annotation.</title>
        <authorList>
            <consortium name="The Broad Institute Genomics Platform"/>
            <consortium name="The Broad Institute Genome Sequencing Center for Infectious Disease"/>
            <person name="Wu L."/>
            <person name="Ma J."/>
        </authorList>
    </citation>
    <scope>NUCLEOTIDE SEQUENCE [LARGE SCALE GENOMIC DNA]</scope>
    <source>
        <strain evidence="12">NBRC 111756</strain>
    </source>
</reference>
<keyword evidence="11" id="KW-0282">Flagellum</keyword>
<keyword evidence="11" id="KW-0969">Cilium</keyword>
<dbReference type="EMBL" id="JBHSWE010000001">
    <property type="protein sequence ID" value="MFC6669772.1"/>
    <property type="molecule type" value="Genomic_DNA"/>
</dbReference>
<keyword evidence="12" id="KW-1185">Reference proteome</keyword>
<evidence type="ECO:0000256" key="7">
    <source>
        <dbReference type="ARBA" id="ARBA00022779"/>
    </source>
</evidence>
<evidence type="ECO:0000256" key="1">
    <source>
        <dbReference type="ARBA" id="ARBA00002254"/>
    </source>
</evidence>
<evidence type="ECO:0000256" key="5">
    <source>
        <dbReference type="ARBA" id="ARBA00022500"/>
    </source>
</evidence>
<name>A0ABW1ZX53_9GAMM</name>
<comment type="function">
    <text evidence="1 10">Controls the rotational direction of flagella during chemotaxis.</text>
</comment>
<evidence type="ECO:0000256" key="10">
    <source>
        <dbReference type="RuleBase" id="RU364125"/>
    </source>
</evidence>
<dbReference type="Proteomes" id="UP001596422">
    <property type="component" value="Unassembled WGS sequence"/>
</dbReference>
<evidence type="ECO:0000313" key="11">
    <source>
        <dbReference type="EMBL" id="MFC6669772.1"/>
    </source>
</evidence>